<proteinExistence type="inferred from homology"/>
<gene>
    <name evidence="7" type="primary">lpxD</name>
    <name evidence="9" type="ORF">EV672_103184</name>
</gene>
<dbReference type="PANTHER" id="PTHR43378:SF2">
    <property type="entry name" value="UDP-3-O-ACYLGLUCOSAMINE N-ACYLTRANSFERASE 1, MITOCHONDRIAL-RELATED"/>
    <property type="match status" value="1"/>
</dbReference>
<comment type="similarity">
    <text evidence="7">Belongs to the transferase hexapeptide repeat family. LpxD subfamily.</text>
</comment>
<dbReference type="GO" id="GO:0016020">
    <property type="term" value="C:membrane"/>
    <property type="evidence" value="ECO:0007669"/>
    <property type="project" value="GOC"/>
</dbReference>
<comment type="catalytic activity">
    <reaction evidence="7">
        <text>a UDP-3-O-[(3R)-3-hydroxyacyl]-alpha-D-glucosamine + a (3R)-hydroxyacyl-[ACP] = a UDP-2-N,3-O-bis[(3R)-3-hydroxyacyl]-alpha-D-glucosamine + holo-[ACP] + H(+)</text>
        <dbReference type="Rhea" id="RHEA:53836"/>
        <dbReference type="Rhea" id="RHEA-COMP:9685"/>
        <dbReference type="Rhea" id="RHEA-COMP:9945"/>
        <dbReference type="ChEBI" id="CHEBI:15378"/>
        <dbReference type="ChEBI" id="CHEBI:64479"/>
        <dbReference type="ChEBI" id="CHEBI:78827"/>
        <dbReference type="ChEBI" id="CHEBI:137740"/>
        <dbReference type="ChEBI" id="CHEBI:137748"/>
        <dbReference type="EC" id="2.3.1.191"/>
    </reaction>
</comment>
<evidence type="ECO:0000256" key="4">
    <source>
        <dbReference type="ARBA" id="ARBA00022737"/>
    </source>
</evidence>
<accession>A0A4R6REV6</accession>
<sequence>MTTAHAHPATPNAPTLSVTLGQVVAALALPEHGGLSAELRGDAASTIQRIGPLETAQPGTLAFLANPKYRSQLAGTQASCVILSPAVLDDVVALPACIVTADPYRYFAALTRWWGAQVRPRPPAGIHPSAVVSSDAVIGQGVSIGPLAVVEAGAVIGDHATIGAQCSVGERARIGAHTRLAPQVVIGFDCVVGERCIFHSGVVIGADGFGFAPHQGRWEKIEQLGAVRIGDDVELGANTCVDRGALDDTVIEDGVKLDNLVQIAHNVHIGEHTAMAGCVGVAGSARIGKHCTVGGAGMILGHLTLADNVHVSSGTLISRSIHQPGQYSGVFPFDENASWEKNAATLRQLHALRDRIRTLEKQVKS</sequence>
<dbReference type="EMBL" id="SNXW01000003">
    <property type="protein sequence ID" value="TDP84615.1"/>
    <property type="molecule type" value="Genomic_DNA"/>
</dbReference>
<evidence type="ECO:0000259" key="8">
    <source>
        <dbReference type="Pfam" id="PF04613"/>
    </source>
</evidence>
<evidence type="ECO:0000256" key="5">
    <source>
        <dbReference type="ARBA" id="ARBA00023098"/>
    </source>
</evidence>
<dbReference type="NCBIfam" id="NF002060">
    <property type="entry name" value="PRK00892.1"/>
    <property type="match status" value="1"/>
</dbReference>
<dbReference type="Gene3D" id="2.160.10.10">
    <property type="entry name" value="Hexapeptide repeat proteins"/>
    <property type="match status" value="1"/>
</dbReference>
<dbReference type="InterPro" id="IPR018357">
    <property type="entry name" value="Hexapep_transf_CS"/>
</dbReference>
<dbReference type="GO" id="GO:0016410">
    <property type="term" value="F:N-acyltransferase activity"/>
    <property type="evidence" value="ECO:0007669"/>
    <property type="project" value="InterPro"/>
</dbReference>
<dbReference type="AlphaFoldDB" id="A0A4R6REV6"/>
<dbReference type="InterPro" id="IPR007691">
    <property type="entry name" value="LpxD"/>
</dbReference>
<comment type="subunit">
    <text evidence="7">Homotrimer.</text>
</comment>
<dbReference type="InterPro" id="IPR020573">
    <property type="entry name" value="UDP_GlcNAc_AcTrfase_non-rep"/>
</dbReference>
<dbReference type="InterPro" id="IPR011004">
    <property type="entry name" value="Trimer_LpxA-like_sf"/>
</dbReference>
<dbReference type="PROSITE" id="PS00101">
    <property type="entry name" value="HEXAPEP_TRANSFERASES"/>
    <property type="match status" value="1"/>
</dbReference>
<dbReference type="GO" id="GO:0009245">
    <property type="term" value="P:lipid A biosynthetic process"/>
    <property type="evidence" value="ECO:0007669"/>
    <property type="project" value="UniProtKB-UniRule"/>
</dbReference>
<feature type="domain" description="UDP-3-O-[3-hydroxymyristoyl] glucosamine N-acyltransferase non-repeat region" evidence="8">
    <location>
        <begin position="46"/>
        <end position="112"/>
    </location>
</feature>
<keyword evidence="6 7" id="KW-0012">Acyltransferase</keyword>
<evidence type="ECO:0000313" key="10">
    <source>
        <dbReference type="Proteomes" id="UP000294593"/>
    </source>
</evidence>
<evidence type="ECO:0000256" key="2">
    <source>
        <dbReference type="ARBA" id="ARBA00022556"/>
    </source>
</evidence>
<comment type="caution">
    <text evidence="9">The sequence shown here is derived from an EMBL/GenBank/DDBJ whole genome shotgun (WGS) entry which is preliminary data.</text>
</comment>
<evidence type="ECO:0000256" key="6">
    <source>
        <dbReference type="ARBA" id="ARBA00023315"/>
    </source>
</evidence>
<dbReference type="PANTHER" id="PTHR43378">
    <property type="entry name" value="UDP-3-O-ACYLGLUCOSAMINE N-ACYLTRANSFERASE"/>
    <property type="match status" value="1"/>
</dbReference>
<dbReference type="CDD" id="cd03352">
    <property type="entry name" value="LbH_LpxD"/>
    <property type="match status" value="1"/>
</dbReference>
<dbReference type="NCBIfam" id="TIGR01853">
    <property type="entry name" value="lipid_A_lpxD"/>
    <property type="match status" value="1"/>
</dbReference>
<keyword evidence="10" id="KW-1185">Reference proteome</keyword>
<keyword evidence="4 7" id="KW-0677">Repeat</keyword>
<dbReference type="Pfam" id="PF04613">
    <property type="entry name" value="LpxD"/>
    <property type="match status" value="1"/>
</dbReference>
<keyword evidence="2 7" id="KW-0441">Lipid A biosynthesis</keyword>
<evidence type="ECO:0000256" key="3">
    <source>
        <dbReference type="ARBA" id="ARBA00022679"/>
    </source>
</evidence>
<dbReference type="GO" id="GO:0103118">
    <property type="term" value="F:UDP-3-O-[(3R)-3-hydroxyacyl]-glucosamine N-acyltransferase activity"/>
    <property type="evidence" value="ECO:0007669"/>
    <property type="project" value="UniProtKB-EC"/>
</dbReference>
<dbReference type="InterPro" id="IPR001451">
    <property type="entry name" value="Hexapep"/>
</dbReference>
<evidence type="ECO:0000313" key="9">
    <source>
        <dbReference type="EMBL" id="TDP84615.1"/>
    </source>
</evidence>
<comment type="pathway">
    <text evidence="7">Bacterial outer membrane biogenesis; LPS lipid A biosynthesis.</text>
</comment>
<keyword evidence="3 7" id="KW-0808">Transferase</keyword>
<dbReference type="Proteomes" id="UP000294593">
    <property type="component" value="Unassembled WGS sequence"/>
</dbReference>
<protein>
    <recommendedName>
        <fullName evidence="7">UDP-3-O-acylglucosamine N-acyltransferase</fullName>
        <ecNumber evidence="7">2.3.1.191</ecNumber>
    </recommendedName>
</protein>
<dbReference type="Pfam" id="PF14602">
    <property type="entry name" value="Hexapep_2"/>
    <property type="match status" value="2"/>
</dbReference>
<dbReference type="HAMAP" id="MF_00523">
    <property type="entry name" value="LpxD"/>
    <property type="match status" value="1"/>
</dbReference>
<organism evidence="9 10">
    <name type="scientific">Aquabacterium commune</name>
    <dbReference type="NCBI Taxonomy" id="70586"/>
    <lineage>
        <taxon>Bacteria</taxon>
        <taxon>Pseudomonadati</taxon>
        <taxon>Pseudomonadota</taxon>
        <taxon>Betaproteobacteria</taxon>
        <taxon>Burkholderiales</taxon>
        <taxon>Aquabacterium</taxon>
    </lineage>
</organism>
<keyword evidence="1 7" id="KW-0444">Lipid biosynthesis</keyword>
<name>A0A4R6REV6_9BURK</name>
<dbReference type="EC" id="2.3.1.191" evidence="7"/>
<dbReference type="Gene3D" id="3.40.1390.10">
    <property type="entry name" value="MurE/MurF, N-terminal domain"/>
    <property type="match status" value="1"/>
</dbReference>
<evidence type="ECO:0000256" key="1">
    <source>
        <dbReference type="ARBA" id="ARBA00022516"/>
    </source>
</evidence>
<comment type="function">
    <text evidence="7">Catalyzes the N-acylation of UDP-3-O-acylglucosamine using 3-hydroxyacyl-ACP as the acyl donor. Is involved in the biosynthesis of lipid A, a phosphorylated glycolipid that anchors the lipopolysaccharide to the outer membrane of the cell.</text>
</comment>
<dbReference type="Pfam" id="PF00132">
    <property type="entry name" value="Hexapep"/>
    <property type="match status" value="1"/>
</dbReference>
<reference evidence="9 10" key="1">
    <citation type="submission" date="2019-03" db="EMBL/GenBank/DDBJ databases">
        <title>Genomic Encyclopedia of Type Strains, Phase IV (KMG-IV): sequencing the most valuable type-strain genomes for metagenomic binning, comparative biology and taxonomic classification.</title>
        <authorList>
            <person name="Goeker M."/>
        </authorList>
    </citation>
    <scope>NUCLEOTIDE SEQUENCE [LARGE SCALE GENOMIC DNA]</scope>
    <source>
        <strain evidence="9 10">DSM 11901</strain>
    </source>
</reference>
<dbReference type="SUPFAM" id="SSF51161">
    <property type="entry name" value="Trimeric LpxA-like enzymes"/>
    <property type="match status" value="1"/>
</dbReference>
<keyword evidence="5 7" id="KW-0443">Lipid metabolism</keyword>
<dbReference type="UniPathway" id="UPA00973"/>
<feature type="active site" description="Proton acceptor" evidence="7">
    <location>
        <position position="265"/>
    </location>
</feature>
<evidence type="ECO:0000256" key="7">
    <source>
        <dbReference type="HAMAP-Rule" id="MF_00523"/>
    </source>
</evidence>